<dbReference type="Proteomes" id="UP000606003">
    <property type="component" value="Unassembled WGS sequence"/>
</dbReference>
<feature type="signal peptide" evidence="1">
    <location>
        <begin position="1"/>
        <end position="21"/>
    </location>
</feature>
<accession>A0ABR8JXF5</accession>
<organism evidence="2 3">
    <name type="scientific">Hymenobacter armeniacus</name>
    <dbReference type="NCBI Taxonomy" id="2771358"/>
    <lineage>
        <taxon>Bacteria</taxon>
        <taxon>Pseudomonadati</taxon>
        <taxon>Bacteroidota</taxon>
        <taxon>Cytophagia</taxon>
        <taxon>Cytophagales</taxon>
        <taxon>Hymenobacteraceae</taxon>
        <taxon>Hymenobacter</taxon>
    </lineage>
</organism>
<evidence type="ECO:0000313" key="3">
    <source>
        <dbReference type="Proteomes" id="UP000606003"/>
    </source>
</evidence>
<comment type="caution">
    <text evidence="2">The sequence shown here is derived from an EMBL/GenBank/DDBJ whole genome shotgun (WGS) entry which is preliminary data.</text>
</comment>
<protein>
    <recommendedName>
        <fullName evidence="4">Lipoprotein</fullName>
    </recommendedName>
</protein>
<evidence type="ECO:0008006" key="4">
    <source>
        <dbReference type="Google" id="ProtNLM"/>
    </source>
</evidence>
<dbReference type="PROSITE" id="PS51257">
    <property type="entry name" value="PROKAR_LIPOPROTEIN"/>
    <property type="match status" value="1"/>
</dbReference>
<reference evidence="2 3" key="1">
    <citation type="submission" date="2020-09" db="EMBL/GenBank/DDBJ databases">
        <authorList>
            <person name="Kim M.K."/>
        </authorList>
    </citation>
    <scope>NUCLEOTIDE SEQUENCE [LARGE SCALE GENOMIC DNA]</scope>
    <source>
        <strain evidence="2 3">BT189</strain>
    </source>
</reference>
<proteinExistence type="predicted"/>
<name>A0ABR8JXF5_9BACT</name>
<sequence>MRIITLFAPALLLGTLATSCSEDKPTPTPSPVESSIKVSVSEAGAPPYELKEARVINGSYQTGAPHLSFSGKLTSGKTLTLFFTKGTATAPNTTNALDSTLEGESGTNATGTTTYDTKTRIVNGQFRTTFTGVGEVTGSFAEIQL</sequence>
<feature type="chain" id="PRO_5045400581" description="Lipoprotein" evidence="1">
    <location>
        <begin position="22"/>
        <end position="145"/>
    </location>
</feature>
<keyword evidence="1" id="KW-0732">Signal</keyword>
<dbReference type="RefSeq" id="WP_190928671.1">
    <property type="nucleotide sequence ID" value="NZ_JACXAC010000009.1"/>
</dbReference>
<gene>
    <name evidence="2" type="ORF">IC234_21110</name>
</gene>
<evidence type="ECO:0000256" key="1">
    <source>
        <dbReference type="SAM" id="SignalP"/>
    </source>
</evidence>
<dbReference type="EMBL" id="JACXAC010000009">
    <property type="protein sequence ID" value="MBD2724639.1"/>
    <property type="molecule type" value="Genomic_DNA"/>
</dbReference>
<keyword evidence="3" id="KW-1185">Reference proteome</keyword>
<evidence type="ECO:0000313" key="2">
    <source>
        <dbReference type="EMBL" id="MBD2724639.1"/>
    </source>
</evidence>